<protein>
    <submittedName>
        <fullName evidence="2">Periplasmic substrate-binding component of an ABC superfamily transporter</fullName>
    </submittedName>
</protein>
<dbReference type="NCBIfam" id="NF008633">
    <property type="entry name" value="PRK11622.1"/>
    <property type="match status" value="1"/>
</dbReference>
<dbReference type="InterPro" id="IPR006059">
    <property type="entry name" value="SBP"/>
</dbReference>
<dbReference type="EMBL" id="JMPK01000049">
    <property type="protein sequence ID" value="KFC87216.1"/>
    <property type="molecule type" value="Genomic_DNA"/>
</dbReference>
<dbReference type="SUPFAM" id="SSF53850">
    <property type="entry name" value="Periplasmic binding protein-like II"/>
    <property type="match status" value="1"/>
</dbReference>
<gene>
    <name evidence="2" type="ORF">GHAL_2605</name>
</gene>
<accession>A0ABD3ZFC7</accession>
<keyword evidence="1" id="KW-0472">Membrane</keyword>
<keyword evidence="1" id="KW-1133">Transmembrane helix</keyword>
<dbReference type="PANTHER" id="PTHR42779">
    <property type="entry name" value="PROTEIN YNJB"/>
    <property type="match status" value="1"/>
</dbReference>
<evidence type="ECO:0000313" key="2">
    <source>
        <dbReference type="EMBL" id="KFC87216.1"/>
    </source>
</evidence>
<keyword evidence="1" id="KW-0812">Transmembrane</keyword>
<proteinExistence type="predicted"/>
<dbReference type="PANTHER" id="PTHR42779:SF1">
    <property type="entry name" value="PROTEIN YNJB"/>
    <property type="match status" value="1"/>
</dbReference>
<sequence length="430" mass="47485">MFTGFKNLHQHHVSGLALMFLYTKAITIWFSLLIRLIMRLRNLLPTLLTSLCLLAPTVYADATGSTTAWAQAQQQAKGQTVYFNAWGGSTQVNSYLDWATGELQTRYGITLKQVKVADIAETVNRIRAEKAAGNTANGSADLVWVNGENFNALKQNGLLYGPFVQALPNWQWVDKKLPVTQDFTVPTDGFEAPWGVGQLVFIHDVKATPNPPADLSALLNYAKVHPGRITYPRPPQFHGSSFLKTALIGLTSGVALDKPVDPEKFARDTAPLWAYLDALHPFLWRQGKIFPTSDAQMIQMFNDNELDMAITFNPGIAPAAIAAGSLPPNAQTYALNQGALTNVHFLAIPFNARAKPAAEVVINFLMSPEAQARKADSKQWGDPSVLDVERLPQVQRALFTEQKPLFSAIAEPHPSWQVALDAEWQKRYGH</sequence>
<evidence type="ECO:0000256" key="1">
    <source>
        <dbReference type="SAM" id="Phobius"/>
    </source>
</evidence>
<dbReference type="InterPro" id="IPR027020">
    <property type="entry name" value="YnjB"/>
</dbReference>
<name>A0ABD3ZFC7_HAFAL</name>
<feature type="transmembrane region" description="Helical" evidence="1">
    <location>
        <begin position="12"/>
        <end position="34"/>
    </location>
</feature>
<dbReference type="PIRSF" id="PIRSF029172">
    <property type="entry name" value="UCP029172_ABC_sbc_YnjB"/>
    <property type="match status" value="1"/>
</dbReference>
<dbReference type="GO" id="GO:0030313">
    <property type="term" value="C:cell envelope"/>
    <property type="evidence" value="ECO:0007669"/>
    <property type="project" value="UniProtKB-ARBA"/>
</dbReference>
<dbReference type="Pfam" id="PF01547">
    <property type="entry name" value="SBP_bac_1"/>
    <property type="match status" value="1"/>
</dbReference>
<evidence type="ECO:0000313" key="3">
    <source>
        <dbReference type="Proteomes" id="UP000028605"/>
    </source>
</evidence>
<comment type="caution">
    <text evidence="2">The sequence shown here is derived from an EMBL/GenBank/DDBJ whole genome shotgun (WGS) entry which is preliminary data.</text>
</comment>
<organism evidence="2 3">
    <name type="scientific">Hafnia alvei ATCC 13337</name>
    <dbReference type="NCBI Taxonomy" id="910996"/>
    <lineage>
        <taxon>Bacteria</taxon>
        <taxon>Pseudomonadati</taxon>
        <taxon>Pseudomonadota</taxon>
        <taxon>Gammaproteobacteria</taxon>
        <taxon>Enterobacterales</taxon>
        <taxon>Hafniaceae</taxon>
        <taxon>Hafnia</taxon>
    </lineage>
</organism>
<dbReference type="AlphaFoldDB" id="A0ABD3ZFC7"/>
<dbReference type="Gene3D" id="3.40.190.10">
    <property type="entry name" value="Periplasmic binding protein-like II"/>
    <property type="match status" value="2"/>
</dbReference>
<dbReference type="Proteomes" id="UP000028605">
    <property type="component" value="Unassembled WGS sequence"/>
</dbReference>
<reference evidence="3" key="1">
    <citation type="submission" date="2014-05" db="EMBL/GenBank/DDBJ databases">
        <title>ATOL: Assembling a taxonomically balanced genome-scale reconstruction of the evolutionary history of the Enterobacteriaceae.</title>
        <authorList>
            <person name="Plunkett G. III"/>
            <person name="Neeno-Eckwall E.C."/>
            <person name="Glasner J.D."/>
            <person name="Perna N.T."/>
        </authorList>
    </citation>
    <scope>NUCLEOTIDE SEQUENCE [LARGE SCALE GENOMIC DNA]</scope>
    <source>
        <strain evidence="3">ATCC 13337</strain>
    </source>
</reference>